<evidence type="ECO:0000313" key="2">
    <source>
        <dbReference type="EMBL" id="XDI05330.1"/>
    </source>
</evidence>
<gene>
    <name evidence="2" type="ORF">ABFY20_18730</name>
</gene>
<sequence length="98" mass="10621">MERDRELQESLRDLSVLLRAVGETPWADRCAQAAERVAAGGDPAEVRRLFGGMGSLNDLVIHPVNGHAVADGQVDRINRALAGLRERIYSASHVTCGE</sequence>
<organism evidence="2">
    <name type="scientific">Herbiconiux sp. A18JL235</name>
    <dbReference type="NCBI Taxonomy" id="3152363"/>
    <lineage>
        <taxon>Bacteria</taxon>
        <taxon>Bacillati</taxon>
        <taxon>Actinomycetota</taxon>
        <taxon>Actinomycetes</taxon>
        <taxon>Micrococcales</taxon>
        <taxon>Microbacteriaceae</taxon>
        <taxon>Herbiconiux</taxon>
    </lineage>
</organism>
<dbReference type="EMBL" id="CP162511">
    <property type="protein sequence ID" value="XDI05330.1"/>
    <property type="molecule type" value="Genomic_DNA"/>
</dbReference>
<feature type="domain" description="DUF6966" evidence="1">
    <location>
        <begin position="19"/>
        <end position="69"/>
    </location>
</feature>
<proteinExistence type="predicted"/>
<accession>A0AB39BGV2</accession>
<dbReference type="AlphaFoldDB" id="A0AB39BGV2"/>
<dbReference type="InterPro" id="IPR054239">
    <property type="entry name" value="DUF6966"/>
</dbReference>
<evidence type="ECO:0000259" key="1">
    <source>
        <dbReference type="Pfam" id="PF22294"/>
    </source>
</evidence>
<name>A0AB39BGV2_9MICO</name>
<protein>
    <recommendedName>
        <fullName evidence="1">DUF6966 domain-containing protein</fullName>
    </recommendedName>
</protein>
<dbReference type="RefSeq" id="WP_368497714.1">
    <property type="nucleotide sequence ID" value="NZ_CP162511.1"/>
</dbReference>
<dbReference type="Pfam" id="PF22294">
    <property type="entry name" value="DUF6966"/>
    <property type="match status" value="1"/>
</dbReference>
<reference evidence="2" key="1">
    <citation type="submission" date="2024-05" db="EMBL/GenBank/DDBJ databases">
        <title>Herbiconiux sp. A18JL235.</title>
        <authorList>
            <person name="Zhang G."/>
        </authorList>
    </citation>
    <scope>NUCLEOTIDE SEQUENCE</scope>
    <source>
        <strain evidence="2">A18JL235</strain>
    </source>
</reference>